<name>A0A1M5K6U3_STRHI</name>
<dbReference type="OrthoDB" id="7375466at2"/>
<feature type="transmembrane region" description="Helical" evidence="8">
    <location>
        <begin position="7"/>
        <end position="34"/>
    </location>
</feature>
<dbReference type="EMBL" id="FQVN01000009">
    <property type="protein sequence ID" value="SHG48496.1"/>
    <property type="molecule type" value="Genomic_DNA"/>
</dbReference>
<gene>
    <name evidence="10" type="ORF">SAMN05444320_109163</name>
</gene>
<dbReference type="AlphaFoldDB" id="A0A1M5K6U3"/>
<evidence type="ECO:0000256" key="4">
    <source>
        <dbReference type="ARBA" id="ARBA00022692"/>
    </source>
</evidence>
<evidence type="ECO:0000259" key="9">
    <source>
        <dbReference type="PROSITE" id="PS50850"/>
    </source>
</evidence>
<evidence type="ECO:0000256" key="8">
    <source>
        <dbReference type="SAM" id="Phobius"/>
    </source>
</evidence>
<feature type="transmembrane region" description="Helical" evidence="8">
    <location>
        <begin position="164"/>
        <end position="185"/>
    </location>
</feature>
<dbReference type="PANTHER" id="PTHR42718">
    <property type="entry name" value="MAJOR FACILITATOR SUPERFAMILY MULTIDRUG TRANSPORTER MFSC"/>
    <property type="match status" value="1"/>
</dbReference>
<feature type="transmembrane region" description="Helical" evidence="8">
    <location>
        <begin position="499"/>
        <end position="517"/>
    </location>
</feature>
<evidence type="ECO:0000256" key="3">
    <source>
        <dbReference type="ARBA" id="ARBA00022475"/>
    </source>
</evidence>
<feature type="transmembrane region" description="Helical" evidence="8">
    <location>
        <begin position="101"/>
        <end position="123"/>
    </location>
</feature>
<dbReference type="GO" id="GO:0005886">
    <property type="term" value="C:plasma membrane"/>
    <property type="evidence" value="ECO:0007669"/>
    <property type="project" value="UniProtKB-SubCell"/>
</dbReference>
<comment type="subcellular location">
    <subcellularLocation>
        <location evidence="1">Cell membrane</location>
        <topology evidence="1">Multi-pass membrane protein</topology>
    </subcellularLocation>
</comment>
<proteinExistence type="predicted"/>
<dbReference type="InterPro" id="IPR011701">
    <property type="entry name" value="MFS"/>
</dbReference>
<feature type="transmembrane region" description="Helical" evidence="8">
    <location>
        <begin position="299"/>
        <end position="322"/>
    </location>
</feature>
<feature type="transmembrane region" description="Helical" evidence="8">
    <location>
        <begin position="221"/>
        <end position="247"/>
    </location>
</feature>
<evidence type="ECO:0000256" key="2">
    <source>
        <dbReference type="ARBA" id="ARBA00022448"/>
    </source>
</evidence>
<dbReference type="NCBIfam" id="TIGR00711">
    <property type="entry name" value="efflux_EmrB"/>
    <property type="match status" value="1"/>
</dbReference>
<dbReference type="InterPro" id="IPR004638">
    <property type="entry name" value="EmrB-like"/>
</dbReference>
<feature type="transmembrane region" description="Helical" evidence="8">
    <location>
        <begin position="197"/>
        <end position="215"/>
    </location>
</feature>
<feature type="transmembrane region" description="Helical" evidence="8">
    <location>
        <begin position="268"/>
        <end position="293"/>
    </location>
</feature>
<evidence type="ECO:0000256" key="1">
    <source>
        <dbReference type="ARBA" id="ARBA00004651"/>
    </source>
</evidence>
<feature type="transmembrane region" description="Helical" evidence="8">
    <location>
        <begin position="365"/>
        <end position="385"/>
    </location>
</feature>
<evidence type="ECO:0000313" key="10">
    <source>
        <dbReference type="EMBL" id="SHG48496.1"/>
    </source>
</evidence>
<keyword evidence="5 8" id="KW-1133">Transmembrane helix</keyword>
<sequence length="564" mass="57307">MTGSRNPWAVLGALCLGFFMIMLDGTIVNIAMPAMLTDLGSSLDEILWVVNVYVLTGAVPLIVAGRLGDRYGPKRLYLAGLLVFTAASAWCGFAGGVGELIAARAAQGVGAALLTPQTSVFVATLFPPNRRGAAFGLWSGVAGVATLAGPLVGGVLVTHLSWEWIFFVNVPVGVVGLALAAVVVPDLRPGTAHSFDLPGLLLVTSGLLAVTFGLLEGERYHWGAVVGPLSIPLILGVGVLLLLLFVVQQRRNRREPLVPMALFAHRNFGLANAVGLGVGFAMVGLMLPMTLYLQSVLGLSAITAGLVSAPSSVVAGLVGPVVGRLADRVGGKYLLMFGLVAFATGYGIIAATAEPGSNPWSFLPALILGGIGVGCVFTPMANVAMGAMDKRLAGSASGVFNTTRQVGSVLGGAAVGALLQARLVSSLHEEAVARSGQLPEAVRQRFVEGVDHLASGGVEIGGAAPKPPADLPPDVAETLGRLGTEVFQHGFVTAMRHTVLLPLGVVLVAALCCLGMARRSRPGQPGQPGAAAEASEAGAAGEDGQDGGTTAAKPSPAASPSPAS</sequence>
<dbReference type="PANTHER" id="PTHR42718:SF42">
    <property type="entry name" value="EXPORT PROTEIN"/>
    <property type="match status" value="1"/>
</dbReference>
<dbReference type="Pfam" id="PF07690">
    <property type="entry name" value="MFS_1"/>
    <property type="match status" value="1"/>
</dbReference>
<dbReference type="CDD" id="cd17321">
    <property type="entry name" value="MFS_MMR_MDR_like"/>
    <property type="match status" value="1"/>
</dbReference>
<reference evidence="10 11" key="1">
    <citation type="submission" date="2016-11" db="EMBL/GenBank/DDBJ databases">
        <authorList>
            <person name="Jaros S."/>
            <person name="Januszkiewicz K."/>
            <person name="Wedrychowicz H."/>
        </authorList>
    </citation>
    <scope>NUCLEOTIDE SEQUENCE [LARGE SCALE GENOMIC DNA]</scope>
    <source>
        <strain evidence="10 11">DSM 44523</strain>
    </source>
</reference>
<feature type="transmembrane region" description="Helical" evidence="8">
    <location>
        <begin position="135"/>
        <end position="158"/>
    </location>
</feature>
<protein>
    <submittedName>
        <fullName evidence="10">Drug resistance transporter, EmrB/QacA subfamily</fullName>
    </submittedName>
</protein>
<dbReference type="GO" id="GO:0022857">
    <property type="term" value="F:transmembrane transporter activity"/>
    <property type="evidence" value="ECO:0007669"/>
    <property type="project" value="InterPro"/>
</dbReference>
<feature type="transmembrane region" description="Helical" evidence="8">
    <location>
        <begin position="334"/>
        <end position="353"/>
    </location>
</feature>
<accession>A0A1M5K6U3</accession>
<dbReference type="InterPro" id="IPR036259">
    <property type="entry name" value="MFS_trans_sf"/>
</dbReference>
<dbReference type="PRINTS" id="PR01036">
    <property type="entry name" value="TCRTETB"/>
</dbReference>
<dbReference type="STRING" id="2017.SAMN05444320_109163"/>
<dbReference type="Gene3D" id="1.20.1720.10">
    <property type="entry name" value="Multidrug resistance protein D"/>
    <property type="match status" value="1"/>
</dbReference>
<feature type="transmembrane region" description="Helical" evidence="8">
    <location>
        <begin position="76"/>
        <end position="95"/>
    </location>
</feature>
<keyword evidence="6 8" id="KW-0472">Membrane</keyword>
<feature type="domain" description="Major facilitator superfamily (MFS) profile" evidence="9">
    <location>
        <begin position="10"/>
        <end position="521"/>
    </location>
</feature>
<evidence type="ECO:0000313" key="11">
    <source>
        <dbReference type="Proteomes" id="UP000184501"/>
    </source>
</evidence>
<keyword evidence="3" id="KW-1003">Cell membrane</keyword>
<dbReference type="SUPFAM" id="SSF103473">
    <property type="entry name" value="MFS general substrate transporter"/>
    <property type="match status" value="1"/>
</dbReference>
<organism evidence="10 11">
    <name type="scientific">Streptoalloteichus hindustanus</name>
    <dbReference type="NCBI Taxonomy" id="2017"/>
    <lineage>
        <taxon>Bacteria</taxon>
        <taxon>Bacillati</taxon>
        <taxon>Actinomycetota</taxon>
        <taxon>Actinomycetes</taxon>
        <taxon>Pseudonocardiales</taxon>
        <taxon>Pseudonocardiaceae</taxon>
        <taxon>Streptoalloteichus</taxon>
    </lineage>
</organism>
<dbReference type="InterPro" id="IPR020846">
    <property type="entry name" value="MFS_dom"/>
</dbReference>
<dbReference type="RefSeq" id="WP_073487812.1">
    <property type="nucleotide sequence ID" value="NZ_FQVN01000009.1"/>
</dbReference>
<evidence type="ECO:0000256" key="6">
    <source>
        <dbReference type="ARBA" id="ARBA00023136"/>
    </source>
</evidence>
<keyword evidence="2" id="KW-0813">Transport</keyword>
<keyword evidence="4 8" id="KW-0812">Transmembrane</keyword>
<dbReference type="Gene3D" id="1.20.1250.20">
    <property type="entry name" value="MFS general substrate transporter like domains"/>
    <property type="match status" value="1"/>
</dbReference>
<feature type="transmembrane region" description="Helical" evidence="8">
    <location>
        <begin position="46"/>
        <end position="64"/>
    </location>
</feature>
<keyword evidence="11" id="KW-1185">Reference proteome</keyword>
<evidence type="ECO:0000256" key="7">
    <source>
        <dbReference type="SAM" id="MobiDB-lite"/>
    </source>
</evidence>
<evidence type="ECO:0000256" key="5">
    <source>
        <dbReference type="ARBA" id="ARBA00022989"/>
    </source>
</evidence>
<dbReference type="Proteomes" id="UP000184501">
    <property type="component" value="Unassembled WGS sequence"/>
</dbReference>
<feature type="region of interest" description="Disordered" evidence="7">
    <location>
        <begin position="520"/>
        <end position="564"/>
    </location>
</feature>
<feature type="compositionally biased region" description="Low complexity" evidence="7">
    <location>
        <begin position="520"/>
        <end position="556"/>
    </location>
</feature>
<dbReference type="PROSITE" id="PS50850">
    <property type="entry name" value="MFS"/>
    <property type="match status" value="1"/>
</dbReference>